<protein>
    <submittedName>
        <fullName evidence="3">Cupin 2, conserved barrel</fullName>
    </submittedName>
</protein>
<dbReference type="HOGENOM" id="CLU_1460223_0_0_5"/>
<evidence type="ECO:0000256" key="1">
    <source>
        <dbReference type="SAM" id="Phobius"/>
    </source>
</evidence>
<reference evidence="3 4" key="1">
    <citation type="submission" date="2012-02" db="EMBL/GenBank/DDBJ databases">
        <title>Shotgun genome sequence of Phaeospirillum photometricum DSM 122.</title>
        <authorList>
            <person name="Duquesne K."/>
            <person name="Sturgis J."/>
        </authorList>
    </citation>
    <scope>NUCLEOTIDE SEQUENCE [LARGE SCALE GENOMIC DNA]</scope>
    <source>
        <strain evidence="4">DSM122</strain>
    </source>
</reference>
<dbReference type="eggNOG" id="COG1917">
    <property type="taxonomic scope" value="Bacteria"/>
</dbReference>
<keyword evidence="4" id="KW-1185">Reference proteome</keyword>
<dbReference type="CDD" id="cd02236">
    <property type="entry name" value="cupin_CV2614-like"/>
    <property type="match status" value="1"/>
</dbReference>
<sequence length="185" mass="19713">MGSAGLAASVGAPLLLLIGPSLFPPVPSSCGLPRREARRGRALMRPWRTLMIAGGALALSASQAWAEGSVSVVERLSTRVTAAGQPLVLPTKDARLIVTDYTIAPGATLAVHKHPFSRFALVEEGTLRVERTADGHVFDYKPGDIVVEIVDEWHRGTNTGTTPVRLVVFDLVEGETKPTQVQTTP</sequence>
<dbReference type="KEGG" id="rpm:RSPPHO_01732"/>
<feature type="domain" description="Cupin type-2" evidence="2">
    <location>
        <begin position="101"/>
        <end position="168"/>
    </location>
</feature>
<organism evidence="3 4">
    <name type="scientific">Pararhodospirillum photometricum DSM 122</name>
    <dbReference type="NCBI Taxonomy" id="1150469"/>
    <lineage>
        <taxon>Bacteria</taxon>
        <taxon>Pseudomonadati</taxon>
        <taxon>Pseudomonadota</taxon>
        <taxon>Alphaproteobacteria</taxon>
        <taxon>Rhodospirillales</taxon>
        <taxon>Rhodospirillaceae</taxon>
        <taxon>Pararhodospirillum</taxon>
    </lineage>
</organism>
<accession>H6SK43</accession>
<name>H6SK43_PARPM</name>
<evidence type="ECO:0000313" key="4">
    <source>
        <dbReference type="Proteomes" id="UP000033220"/>
    </source>
</evidence>
<dbReference type="InterPro" id="IPR014710">
    <property type="entry name" value="RmlC-like_jellyroll"/>
</dbReference>
<dbReference type="Pfam" id="PF07883">
    <property type="entry name" value="Cupin_2"/>
    <property type="match status" value="1"/>
</dbReference>
<keyword evidence="1" id="KW-1133">Transmembrane helix</keyword>
<dbReference type="Gene3D" id="2.60.120.10">
    <property type="entry name" value="Jelly Rolls"/>
    <property type="match status" value="1"/>
</dbReference>
<dbReference type="InterPro" id="IPR013096">
    <property type="entry name" value="Cupin_2"/>
</dbReference>
<feature type="transmembrane region" description="Helical" evidence="1">
    <location>
        <begin position="6"/>
        <end position="26"/>
    </location>
</feature>
<dbReference type="SUPFAM" id="SSF51182">
    <property type="entry name" value="RmlC-like cupins"/>
    <property type="match status" value="1"/>
</dbReference>
<dbReference type="Proteomes" id="UP000033220">
    <property type="component" value="Chromosome DSM 122"/>
</dbReference>
<dbReference type="STRING" id="1150469.RSPPHO_01732"/>
<keyword evidence="1" id="KW-0472">Membrane</keyword>
<dbReference type="EMBL" id="HE663493">
    <property type="protein sequence ID" value="CCG08358.1"/>
    <property type="molecule type" value="Genomic_DNA"/>
</dbReference>
<dbReference type="PATRIC" id="fig|1150469.3.peg.1955"/>
<evidence type="ECO:0000313" key="3">
    <source>
        <dbReference type="EMBL" id="CCG08358.1"/>
    </source>
</evidence>
<dbReference type="InterPro" id="IPR011051">
    <property type="entry name" value="RmlC_Cupin_sf"/>
</dbReference>
<proteinExistence type="predicted"/>
<evidence type="ECO:0000259" key="2">
    <source>
        <dbReference type="Pfam" id="PF07883"/>
    </source>
</evidence>
<keyword evidence="1" id="KW-0812">Transmembrane</keyword>
<dbReference type="AlphaFoldDB" id="H6SK43"/>
<gene>
    <name evidence="3" type="ORF">RSPPHO_01732</name>
</gene>